<evidence type="ECO:0000259" key="2">
    <source>
        <dbReference type="Pfam" id="PF20152"/>
    </source>
</evidence>
<dbReference type="PANTHER" id="PTHR40465">
    <property type="entry name" value="CHROMOSOME 1, WHOLE GENOME SHOTGUN SEQUENCE"/>
    <property type="match status" value="1"/>
</dbReference>
<keyword evidence="1" id="KW-0812">Transmembrane</keyword>
<dbReference type="EMBL" id="JADOXO010000488">
    <property type="protein sequence ID" value="KAF9803644.1"/>
    <property type="molecule type" value="Genomic_DNA"/>
</dbReference>
<protein>
    <recommendedName>
        <fullName evidence="2">DUF6534 domain-containing protein</fullName>
    </recommendedName>
</protein>
<sequence length="220" mass="24323">MELDLNSNMGCFFIGVMIATPLFGLTCAQVMYYMREYPGDMLGMKILVLPTHDLDPSEVLGRKFYKLPVVGTLVGSSVHAYNYVLIGVNCDPANCAIGFVDPTLPGVYQRTRVPASVQPVTASVTDVCITVCLCWALHNENTGLNRTDTLVRKLMVYAINRGILTSVIQVGQAVAYLAANTTLFYWSMFHFPASKGGLLRLLVRFLAHSPTRSTAWRYLD</sequence>
<reference evidence="3" key="2">
    <citation type="journal article" name="Front. Microbiol.">
        <title>Degradative Capacity of Two Strains of Rhodonia placenta: From Phenotype to Genotype.</title>
        <authorList>
            <person name="Kolle M."/>
            <person name="Horta M.A.C."/>
            <person name="Nowrousian M."/>
            <person name="Ohm R.A."/>
            <person name="Benz J.P."/>
            <person name="Pilgard A."/>
        </authorList>
    </citation>
    <scope>NUCLEOTIDE SEQUENCE</scope>
    <source>
        <strain evidence="3">FPRL280</strain>
    </source>
</reference>
<evidence type="ECO:0000256" key="1">
    <source>
        <dbReference type="SAM" id="Phobius"/>
    </source>
</evidence>
<reference evidence="3" key="1">
    <citation type="submission" date="2020-11" db="EMBL/GenBank/DDBJ databases">
        <authorList>
            <person name="Koelle M."/>
            <person name="Horta M.A.C."/>
            <person name="Nowrousian M."/>
            <person name="Ohm R.A."/>
            <person name="Benz P."/>
            <person name="Pilgard A."/>
        </authorList>
    </citation>
    <scope>NUCLEOTIDE SEQUENCE</scope>
    <source>
        <strain evidence="3">FPRL280</strain>
    </source>
</reference>
<keyword evidence="1" id="KW-1133">Transmembrane helix</keyword>
<name>A0A8H7TY30_9APHY</name>
<feature type="domain" description="DUF6534" evidence="2">
    <location>
        <begin position="123"/>
        <end position="195"/>
    </location>
</feature>
<evidence type="ECO:0000313" key="3">
    <source>
        <dbReference type="EMBL" id="KAF9803644.1"/>
    </source>
</evidence>
<proteinExistence type="predicted"/>
<dbReference type="Pfam" id="PF20152">
    <property type="entry name" value="DUF6534"/>
    <property type="match status" value="1"/>
</dbReference>
<evidence type="ECO:0000313" key="4">
    <source>
        <dbReference type="Proteomes" id="UP000639403"/>
    </source>
</evidence>
<comment type="caution">
    <text evidence="3">The sequence shown here is derived from an EMBL/GenBank/DDBJ whole genome shotgun (WGS) entry which is preliminary data.</text>
</comment>
<accession>A0A8H7TY30</accession>
<dbReference type="Proteomes" id="UP000639403">
    <property type="component" value="Unassembled WGS sequence"/>
</dbReference>
<feature type="transmembrane region" description="Helical" evidence="1">
    <location>
        <begin position="12"/>
        <end position="34"/>
    </location>
</feature>
<dbReference type="InterPro" id="IPR045339">
    <property type="entry name" value="DUF6534"/>
</dbReference>
<dbReference type="PANTHER" id="PTHR40465:SF1">
    <property type="entry name" value="DUF6534 DOMAIN-CONTAINING PROTEIN"/>
    <property type="match status" value="1"/>
</dbReference>
<dbReference type="AlphaFoldDB" id="A0A8H7TY30"/>
<gene>
    <name evidence="3" type="ORF">IEO21_09604</name>
</gene>
<organism evidence="3 4">
    <name type="scientific">Rhodonia placenta</name>
    <dbReference type="NCBI Taxonomy" id="104341"/>
    <lineage>
        <taxon>Eukaryota</taxon>
        <taxon>Fungi</taxon>
        <taxon>Dikarya</taxon>
        <taxon>Basidiomycota</taxon>
        <taxon>Agaricomycotina</taxon>
        <taxon>Agaricomycetes</taxon>
        <taxon>Polyporales</taxon>
        <taxon>Adustoporiaceae</taxon>
        <taxon>Rhodonia</taxon>
    </lineage>
</organism>
<keyword evidence="1" id="KW-0472">Membrane</keyword>